<reference evidence="1 2" key="1">
    <citation type="submission" date="2015-09" db="EMBL/GenBank/DDBJ databases">
        <title>Genome sequence, genome mining and natural product profiling of a biocontrol bacterium Streptomyces malaysiensis F913.</title>
        <authorList>
            <person name="Xu Y."/>
            <person name="Wei J."/>
            <person name="Xie J."/>
            <person name="Li T."/>
            <person name="Zhou Z."/>
        </authorList>
    </citation>
    <scope>NUCLEOTIDE SEQUENCE [LARGE SCALE GENOMIC DNA]</scope>
    <source>
        <strain evidence="1 2">F913</strain>
    </source>
</reference>
<keyword evidence="2" id="KW-1185">Reference proteome</keyword>
<sequence>MTVLASEPQVEQHANLMQQLHDVLKQHEIGGAFRLMFVPSELEISDDEVLVQAVNAERGVVEIHPCKLSELTPGEVLHATQVIDPSDEPLIARGPGPFGKDCKASLRLNGSRGHLYAT</sequence>
<accession>A0A2J7ZA71</accession>
<gene>
    <name evidence="1" type="ORF">SMF913_13196</name>
</gene>
<dbReference type="AlphaFoldDB" id="A0A2J7ZA71"/>
<comment type="caution">
    <text evidence="1">The sequence shown here is derived from an EMBL/GenBank/DDBJ whole genome shotgun (WGS) entry which is preliminary data.</text>
</comment>
<dbReference type="Proteomes" id="UP000236520">
    <property type="component" value="Unassembled WGS sequence"/>
</dbReference>
<evidence type="ECO:0000313" key="1">
    <source>
        <dbReference type="EMBL" id="PNG97171.1"/>
    </source>
</evidence>
<dbReference type="EMBL" id="LJIW01000001">
    <property type="protein sequence ID" value="PNG97171.1"/>
    <property type="molecule type" value="Genomic_DNA"/>
</dbReference>
<name>A0A2J7ZA71_STRMQ</name>
<dbReference type="RefSeq" id="WP_093701261.1">
    <property type="nucleotide sequence ID" value="NZ_BAAAHF010000001.1"/>
</dbReference>
<proteinExistence type="predicted"/>
<protein>
    <submittedName>
        <fullName evidence="1">Uncharacterized protein</fullName>
    </submittedName>
</protein>
<organism evidence="1 2">
    <name type="scientific">Streptomyces malaysiensis</name>
    <dbReference type="NCBI Taxonomy" id="92644"/>
    <lineage>
        <taxon>Bacteria</taxon>
        <taxon>Bacillati</taxon>
        <taxon>Actinomycetota</taxon>
        <taxon>Actinomycetes</taxon>
        <taxon>Kitasatosporales</taxon>
        <taxon>Streptomycetaceae</taxon>
        <taxon>Streptomyces</taxon>
        <taxon>Streptomyces violaceusniger group</taxon>
    </lineage>
</organism>
<evidence type="ECO:0000313" key="2">
    <source>
        <dbReference type="Proteomes" id="UP000236520"/>
    </source>
</evidence>